<name>A0A8E2ECD5_9PEZI</name>
<dbReference type="GO" id="GO:0030864">
    <property type="term" value="C:cortical actin cytoskeleton"/>
    <property type="evidence" value="ECO:0007669"/>
    <property type="project" value="TreeGrafter"/>
</dbReference>
<gene>
    <name evidence="6" type="ORF">K432DRAFT_381727</name>
</gene>
<feature type="compositionally biased region" description="Low complexity" evidence="3">
    <location>
        <begin position="777"/>
        <end position="795"/>
    </location>
</feature>
<dbReference type="Gene3D" id="3.40.20.10">
    <property type="entry name" value="Severin"/>
    <property type="match status" value="1"/>
</dbReference>
<dbReference type="EMBL" id="KV744938">
    <property type="protein sequence ID" value="OCK80968.1"/>
    <property type="molecule type" value="Genomic_DNA"/>
</dbReference>
<feature type="compositionally biased region" description="Acidic residues" evidence="3">
    <location>
        <begin position="748"/>
        <end position="757"/>
    </location>
</feature>
<dbReference type="InterPro" id="IPR029006">
    <property type="entry name" value="ADF-H/Gelsolin-like_dom_sf"/>
</dbReference>
<proteinExistence type="predicted"/>
<dbReference type="AlphaFoldDB" id="A0A8E2ECD5"/>
<dbReference type="InterPro" id="IPR035718">
    <property type="entry name" value="Abp1_fungi_SH3_C2"/>
</dbReference>
<evidence type="ECO:0000259" key="4">
    <source>
        <dbReference type="PROSITE" id="PS50002"/>
    </source>
</evidence>
<organism evidence="6 7">
    <name type="scientific">Lepidopterella palustris CBS 459.81</name>
    <dbReference type="NCBI Taxonomy" id="1314670"/>
    <lineage>
        <taxon>Eukaryota</taxon>
        <taxon>Fungi</taxon>
        <taxon>Dikarya</taxon>
        <taxon>Ascomycota</taxon>
        <taxon>Pezizomycotina</taxon>
        <taxon>Dothideomycetes</taxon>
        <taxon>Pleosporomycetidae</taxon>
        <taxon>Mytilinidiales</taxon>
        <taxon>Argynnaceae</taxon>
        <taxon>Lepidopterella</taxon>
    </lineage>
</organism>
<feature type="region of interest" description="Disordered" evidence="3">
    <location>
        <begin position="748"/>
        <end position="796"/>
    </location>
</feature>
<feature type="compositionally biased region" description="Acidic residues" evidence="3">
    <location>
        <begin position="571"/>
        <end position="580"/>
    </location>
</feature>
<sequence>MATLNTSTNGPNITRSYQSIVNGQPTSNPAASSPTYGQWAVFTVASPLVSAFQQDSGKESVLKVQSTGEGELVDLIDEFSDGRIQFAFVKVKDPNTTLPKYVLIAWCGEGVPERTKGYFGSHLGVVSKLLHGYHVQVTARSDRDLTPEGIVQKVADASGSKYAGGPVTSSSGGPPPPVSSKPVFTPTHIGGGGGGGGGFNPLGSRTRPSALQDQNVDQDGWGTDAPPVTRTQLEKVQPAYKPTKVDINELTSQKQEPSRFSAPQSNNGPSDVVKGGYQPIGKVDIAALRRQAKESNQDDRPAPVKGSYEPVGKVDIAAIRAKAQGPSGSASPSNLSPAITGTSGRSDDAEAPKSLADRSAAFKQSERLTSLPKPKVANKFGGGSAFTGTKAPAPTPFGAKPAAPAPVGTASRTFADEGGKTPAQIWAEKKARERGLSGAGEKSPSAGFGGSNSPLPAQTSGSGGWQSGYAGKSWAPVQTTRTGQSATSNLSAQDTGHEQQQEEAPSSPAGGVGAIRDRFKGAAPMGAPSSREPPPPPPMDLSSKPNAGASRGIPIPGLPSRPAQPEYKEKEEEEEEEEVPAEQHVHAPEPPHVPRSPSPEPSSSPVRIAMPVARGPEPREMSPPAERFSPPPMPTHSLVQAASSHRDIPAEPKVGASDPARTAGVAAAATTFGAAAAAAGAAQSHGSSGRRAIVQYDYEKAEDNEIQLREGEYVTNIEFVDEDWWMGENSAGETGYFPSNYVELLEEEGGEAEEEEQAPPMPSRGGPAEAEHHVEEPAPAAGGDAAGGLPTATALYDYEAAEDNELSFPDGATITGVEFPDEDWWFGHYGGKSGLFPANYVQLDE</sequence>
<dbReference type="Pfam" id="PF00018">
    <property type="entry name" value="SH3_1"/>
    <property type="match status" value="1"/>
</dbReference>
<evidence type="ECO:0000313" key="6">
    <source>
        <dbReference type="EMBL" id="OCK80968.1"/>
    </source>
</evidence>
<feature type="compositionally biased region" description="Pro residues" evidence="3">
    <location>
        <begin position="590"/>
        <end position="602"/>
    </location>
</feature>
<evidence type="ECO:0000256" key="1">
    <source>
        <dbReference type="ARBA" id="ARBA00022443"/>
    </source>
</evidence>
<evidence type="ECO:0000259" key="5">
    <source>
        <dbReference type="PROSITE" id="PS51263"/>
    </source>
</evidence>
<dbReference type="FunFam" id="2.30.30.40:FF:000242">
    <property type="entry name" value="Actin binding protein"/>
    <property type="match status" value="1"/>
</dbReference>
<dbReference type="OrthoDB" id="5971719at2759"/>
<evidence type="ECO:0000256" key="3">
    <source>
        <dbReference type="SAM" id="MobiDB-lite"/>
    </source>
</evidence>
<dbReference type="PROSITE" id="PS51263">
    <property type="entry name" value="ADF_H"/>
    <property type="match status" value="1"/>
</dbReference>
<feature type="compositionally biased region" description="Polar residues" evidence="3">
    <location>
        <begin position="206"/>
        <end position="217"/>
    </location>
</feature>
<dbReference type="InterPro" id="IPR036028">
    <property type="entry name" value="SH3-like_dom_sf"/>
</dbReference>
<dbReference type="InterPro" id="IPR035719">
    <property type="entry name" value="Abp1_fungi_SH3_C1"/>
</dbReference>
<evidence type="ECO:0000313" key="7">
    <source>
        <dbReference type="Proteomes" id="UP000250266"/>
    </source>
</evidence>
<feature type="region of interest" description="Disordered" evidence="3">
    <location>
        <begin position="1"/>
        <end position="29"/>
    </location>
</feature>
<dbReference type="PANTHER" id="PTHR10829:SF25">
    <property type="entry name" value="DREBRIN-LIKE PROTEIN"/>
    <property type="match status" value="1"/>
</dbReference>
<dbReference type="FunFam" id="3.40.20.10:FF:000045">
    <property type="entry name" value="Actin binding protein, putative"/>
    <property type="match status" value="1"/>
</dbReference>
<dbReference type="PRINTS" id="PR00452">
    <property type="entry name" value="SH3DOMAIN"/>
</dbReference>
<feature type="compositionally biased region" description="Polar residues" evidence="3">
    <location>
        <begin position="451"/>
        <end position="460"/>
    </location>
</feature>
<feature type="region of interest" description="Disordered" evidence="3">
    <location>
        <begin position="251"/>
        <end position="661"/>
    </location>
</feature>
<dbReference type="InterPro" id="IPR002108">
    <property type="entry name" value="ADF-H"/>
</dbReference>
<evidence type="ECO:0000256" key="2">
    <source>
        <dbReference type="PROSITE-ProRule" id="PRU00192"/>
    </source>
</evidence>
<dbReference type="GO" id="GO:0005884">
    <property type="term" value="C:actin filament"/>
    <property type="evidence" value="ECO:0007669"/>
    <property type="project" value="TreeGrafter"/>
</dbReference>
<evidence type="ECO:0008006" key="8">
    <source>
        <dbReference type="Google" id="ProtNLM"/>
    </source>
</evidence>
<dbReference type="Pfam" id="PF14604">
    <property type="entry name" value="SH3_9"/>
    <property type="match status" value="1"/>
</dbReference>
<dbReference type="PANTHER" id="PTHR10829">
    <property type="entry name" value="CORTACTIN AND DREBRIN"/>
    <property type="match status" value="1"/>
</dbReference>
<dbReference type="CDD" id="cd11281">
    <property type="entry name" value="ADF_drebrin_like"/>
    <property type="match status" value="1"/>
</dbReference>
<dbReference type="InterPro" id="IPR001452">
    <property type="entry name" value="SH3_domain"/>
</dbReference>
<dbReference type="GO" id="GO:0030427">
    <property type="term" value="C:site of polarized growth"/>
    <property type="evidence" value="ECO:0007669"/>
    <property type="project" value="TreeGrafter"/>
</dbReference>
<dbReference type="Gene3D" id="2.30.30.40">
    <property type="entry name" value="SH3 Domains"/>
    <property type="match status" value="2"/>
</dbReference>
<keyword evidence="7" id="KW-1185">Reference proteome</keyword>
<reference evidence="6 7" key="1">
    <citation type="journal article" date="2016" name="Nat. Commun.">
        <title>Ectomycorrhizal ecology is imprinted in the genome of the dominant symbiotic fungus Cenococcum geophilum.</title>
        <authorList>
            <consortium name="DOE Joint Genome Institute"/>
            <person name="Peter M."/>
            <person name="Kohler A."/>
            <person name="Ohm R.A."/>
            <person name="Kuo A."/>
            <person name="Krutzmann J."/>
            <person name="Morin E."/>
            <person name="Arend M."/>
            <person name="Barry K.W."/>
            <person name="Binder M."/>
            <person name="Choi C."/>
            <person name="Clum A."/>
            <person name="Copeland A."/>
            <person name="Grisel N."/>
            <person name="Haridas S."/>
            <person name="Kipfer T."/>
            <person name="LaButti K."/>
            <person name="Lindquist E."/>
            <person name="Lipzen A."/>
            <person name="Maire R."/>
            <person name="Meier B."/>
            <person name="Mihaltcheva S."/>
            <person name="Molinier V."/>
            <person name="Murat C."/>
            <person name="Poggeler S."/>
            <person name="Quandt C.A."/>
            <person name="Sperisen C."/>
            <person name="Tritt A."/>
            <person name="Tisserant E."/>
            <person name="Crous P.W."/>
            <person name="Henrissat B."/>
            <person name="Nehls U."/>
            <person name="Egli S."/>
            <person name="Spatafora J.W."/>
            <person name="Grigoriev I.V."/>
            <person name="Martin F.M."/>
        </authorList>
    </citation>
    <scope>NUCLEOTIDE SEQUENCE [LARGE SCALE GENOMIC DNA]</scope>
    <source>
        <strain evidence="6 7">CBS 459.81</strain>
    </source>
</reference>
<dbReference type="SMART" id="SM00102">
    <property type="entry name" value="ADF"/>
    <property type="match status" value="1"/>
</dbReference>
<feature type="domain" description="SH3" evidence="4">
    <location>
        <begin position="687"/>
        <end position="747"/>
    </location>
</feature>
<protein>
    <recommendedName>
        <fullName evidence="8">Actin binding protein</fullName>
    </recommendedName>
</protein>
<dbReference type="Proteomes" id="UP000250266">
    <property type="component" value="Unassembled WGS sequence"/>
</dbReference>
<dbReference type="CDD" id="cd11962">
    <property type="entry name" value="SH3_Abp1_fungi_C1"/>
    <property type="match status" value="1"/>
</dbReference>
<dbReference type="SUPFAM" id="SSF55753">
    <property type="entry name" value="Actin depolymerizing proteins"/>
    <property type="match status" value="1"/>
</dbReference>
<dbReference type="SUPFAM" id="SSF50044">
    <property type="entry name" value="SH3-domain"/>
    <property type="match status" value="2"/>
</dbReference>
<dbReference type="CDD" id="cd11961">
    <property type="entry name" value="SH3_Abp1_fungi_C2"/>
    <property type="match status" value="1"/>
</dbReference>
<keyword evidence="1 2" id="KW-0728">SH3 domain</keyword>
<feature type="domain" description="ADF-H" evidence="5">
    <location>
        <begin position="5"/>
        <end position="155"/>
    </location>
</feature>
<feature type="compositionally biased region" description="Basic and acidic residues" evidence="3">
    <location>
        <begin position="291"/>
        <end position="302"/>
    </location>
</feature>
<feature type="domain" description="SH3" evidence="4">
    <location>
        <begin position="787"/>
        <end position="845"/>
    </location>
</feature>
<feature type="compositionally biased region" description="Polar residues" evidence="3">
    <location>
        <begin position="326"/>
        <end position="344"/>
    </location>
</feature>
<feature type="compositionally biased region" description="Gly residues" evidence="3">
    <location>
        <begin position="189"/>
        <end position="200"/>
    </location>
</feature>
<feature type="compositionally biased region" description="Polar residues" evidence="3">
    <location>
        <begin position="476"/>
        <end position="494"/>
    </location>
</feature>
<dbReference type="GO" id="GO:0030833">
    <property type="term" value="P:regulation of actin filament polymerization"/>
    <property type="evidence" value="ECO:0007669"/>
    <property type="project" value="TreeGrafter"/>
</dbReference>
<accession>A0A8E2ECD5</accession>
<feature type="region of interest" description="Disordered" evidence="3">
    <location>
        <begin position="156"/>
        <end position="230"/>
    </location>
</feature>
<dbReference type="SMART" id="SM00326">
    <property type="entry name" value="SH3"/>
    <property type="match status" value="2"/>
</dbReference>
<dbReference type="PROSITE" id="PS50002">
    <property type="entry name" value="SH3"/>
    <property type="match status" value="2"/>
</dbReference>
<dbReference type="GO" id="GO:0051015">
    <property type="term" value="F:actin filament binding"/>
    <property type="evidence" value="ECO:0007669"/>
    <property type="project" value="TreeGrafter"/>
</dbReference>
<dbReference type="Pfam" id="PF00241">
    <property type="entry name" value="Cofilin_ADF"/>
    <property type="match status" value="1"/>
</dbReference>